<evidence type="ECO:0000313" key="2">
    <source>
        <dbReference type="Proteomes" id="UP000612282"/>
    </source>
</evidence>
<comment type="caution">
    <text evidence="1">The sequence shown here is derived from an EMBL/GenBank/DDBJ whole genome shotgun (WGS) entry which is preliminary data.</text>
</comment>
<proteinExistence type="predicted"/>
<reference evidence="1 2" key="1">
    <citation type="submission" date="2021-01" db="EMBL/GenBank/DDBJ databases">
        <title>Whole genome shotgun sequence of Actinoplanes couchii NBRC 106145.</title>
        <authorList>
            <person name="Komaki H."/>
            <person name="Tamura T."/>
        </authorList>
    </citation>
    <scope>NUCLEOTIDE SEQUENCE [LARGE SCALE GENOMIC DNA]</scope>
    <source>
        <strain evidence="1 2">NBRC 106145</strain>
    </source>
</reference>
<sequence>MYVVTFGVIASNYYNLASHCTRTSGNDPIGCLALSAQPSQEPLTWAVNALSFDTDGEEPEWILGWYGPTICGVDVSARRRTLRCHRAHRSFWRI</sequence>
<evidence type="ECO:0000313" key="1">
    <source>
        <dbReference type="EMBL" id="GID62087.1"/>
    </source>
</evidence>
<protein>
    <submittedName>
        <fullName evidence="1">Uncharacterized protein</fullName>
    </submittedName>
</protein>
<dbReference type="EMBL" id="BOMG01000166">
    <property type="protein sequence ID" value="GID62087.1"/>
    <property type="molecule type" value="Genomic_DNA"/>
</dbReference>
<dbReference type="Proteomes" id="UP000612282">
    <property type="component" value="Unassembled WGS sequence"/>
</dbReference>
<name>A0ABQ3XU90_9ACTN</name>
<accession>A0ABQ3XU90</accession>
<organism evidence="1 2">
    <name type="scientific">Actinoplanes couchii</name>
    <dbReference type="NCBI Taxonomy" id="403638"/>
    <lineage>
        <taxon>Bacteria</taxon>
        <taxon>Bacillati</taxon>
        <taxon>Actinomycetota</taxon>
        <taxon>Actinomycetes</taxon>
        <taxon>Micromonosporales</taxon>
        <taxon>Micromonosporaceae</taxon>
        <taxon>Actinoplanes</taxon>
    </lineage>
</organism>
<keyword evidence="2" id="KW-1185">Reference proteome</keyword>
<gene>
    <name evidence="1" type="ORF">Aco03nite_104910</name>
</gene>